<dbReference type="PROSITE" id="PS51257">
    <property type="entry name" value="PROKAR_LIPOPROTEIN"/>
    <property type="match status" value="1"/>
</dbReference>
<evidence type="ECO:0008006" key="5">
    <source>
        <dbReference type="Google" id="ProtNLM"/>
    </source>
</evidence>
<reference evidence="3" key="1">
    <citation type="submission" date="2021-08" db="EMBL/GenBank/DDBJ databases">
        <title>Hoeflea bacterium WL0058 sp. nov., isolated from the sediment.</title>
        <authorList>
            <person name="Wang L."/>
            <person name="Zhang D."/>
        </authorList>
    </citation>
    <scope>NUCLEOTIDE SEQUENCE</scope>
    <source>
        <strain evidence="3">WL0058</strain>
    </source>
</reference>
<protein>
    <recommendedName>
        <fullName evidence="5">Lipoprotein</fullName>
    </recommendedName>
</protein>
<organism evidence="3 4">
    <name type="scientific">Flavimaribacter sediminis</name>
    <dbReference type="NCBI Taxonomy" id="2865987"/>
    <lineage>
        <taxon>Bacteria</taxon>
        <taxon>Pseudomonadati</taxon>
        <taxon>Pseudomonadota</taxon>
        <taxon>Alphaproteobacteria</taxon>
        <taxon>Hyphomicrobiales</taxon>
        <taxon>Rhizobiaceae</taxon>
        <taxon>Flavimaribacter</taxon>
    </lineage>
</organism>
<keyword evidence="2" id="KW-0812">Transmembrane</keyword>
<keyword evidence="4" id="KW-1185">Reference proteome</keyword>
<dbReference type="AlphaFoldDB" id="A0AAE2ZUC5"/>
<dbReference type="RefSeq" id="WP_220230487.1">
    <property type="nucleotide sequence ID" value="NZ_JAICBX010000004.1"/>
</dbReference>
<name>A0AAE2ZUC5_9HYPH</name>
<keyword evidence="2" id="KW-1133">Transmembrane helix</keyword>
<evidence type="ECO:0000256" key="1">
    <source>
        <dbReference type="SAM" id="MobiDB-lite"/>
    </source>
</evidence>
<dbReference type="EMBL" id="JAICBX010000004">
    <property type="protein sequence ID" value="MBW8639782.1"/>
    <property type="molecule type" value="Genomic_DNA"/>
</dbReference>
<proteinExistence type="predicted"/>
<feature type="region of interest" description="Disordered" evidence="1">
    <location>
        <begin position="126"/>
        <end position="147"/>
    </location>
</feature>
<evidence type="ECO:0000313" key="3">
    <source>
        <dbReference type="EMBL" id="MBW8639782.1"/>
    </source>
</evidence>
<dbReference type="Proteomes" id="UP001196509">
    <property type="component" value="Unassembled WGS sequence"/>
</dbReference>
<feature type="transmembrane region" description="Helical" evidence="2">
    <location>
        <begin position="68"/>
        <end position="87"/>
    </location>
</feature>
<comment type="caution">
    <text evidence="3">The sequence shown here is derived from an EMBL/GenBank/DDBJ whole genome shotgun (WGS) entry which is preliminary data.</text>
</comment>
<evidence type="ECO:0000313" key="4">
    <source>
        <dbReference type="Proteomes" id="UP001196509"/>
    </source>
</evidence>
<gene>
    <name evidence="3" type="ORF">K1W69_21490</name>
</gene>
<sequence>MNRIIVSGLCLALVSGCASRPGQIDGTYVSPAIYKDYTCDQLLSERQTIVDNVRVITKQQANKAGGDAVAVGVGVVLFWPALFLLAVGKDKEAELASYKGSYDAITKVAIDKNCLSEDEIRRDEEAYKEAQKKAKRDKARQDQQNGV</sequence>
<keyword evidence="2" id="KW-0472">Membrane</keyword>
<evidence type="ECO:0000256" key="2">
    <source>
        <dbReference type="SAM" id="Phobius"/>
    </source>
</evidence>
<accession>A0AAE2ZUC5</accession>